<feature type="compositionally biased region" description="Basic residues" evidence="3">
    <location>
        <begin position="515"/>
        <end position="525"/>
    </location>
</feature>
<dbReference type="OrthoDB" id="19224at2759"/>
<keyword evidence="2" id="KW-0053">Apoptosis</keyword>
<evidence type="ECO:0000256" key="1">
    <source>
        <dbReference type="ARBA" id="ARBA00009515"/>
    </source>
</evidence>
<dbReference type="EMBL" id="VIIS01000140">
    <property type="protein sequence ID" value="KAF0312696.1"/>
    <property type="molecule type" value="Genomic_DNA"/>
</dbReference>
<dbReference type="GO" id="GO:0043066">
    <property type="term" value="P:negative regulation of apoptotic process"/>
    <property type="evidence" value="ECO:0007669"/>
    <property type="project" value="TreeGrafter"/>
</dbReference>
<evidence type="ECO:0000256" key="2">
    <source>
        <dbReference type="ARBA" id="ARBA00022703"/>
    </source>
</evidence>
<evidence type="ECO:0000313" key="5">
    <source>
        <dbReference type="Proteomes" id="UP000440578"/>
    </source>
</evidence>
<dbReference type="Gene3D" id="1.25.10.10">
    <property type="entry name" value="Leucine-rich Repeat Variant"/>
    <property type="match status" value="1"/>
</dbReference>
<dbReference type="InterPro" id="IPR016024">
    <property type="entry name" value="ARM-type_fold"/>
</dbReference>
<feature type="compositionally biased region" description="Gly residues" evidence="3">
    <location>
        <begin position="502"/>
        <end position="514"/>
    </location>
</feature>
<evidence type="ECO:0000313" key="4">
    <source>
        <dbReference type="EMBL" id="KAF0312696.1"/>
    </source>
</evidence>
<dbReference type="PANTHER" id="PTHR12758">
    <property type="entry name" value="APOPTOSIS INHIBITOR 5-RELATED"/>
    <property type="match status" value="1"/>
</dbReference>
<proteinExistence type="inferred from homology"/>
<dbReference type="SUPFAM" id="SSF48371">
    <property type="entry name" value="ARM repeat"/>
    <property type="match status" value="1"/>
</dbReference>
<dbReference type="GO" id="GO:0005634">
    <property type="term" value="C:nucleus"/>
    <property type="evidence" value="ECO:0007669"/>
    <property type="project" value="TreeGrafter"/>
</dbReference>
<comment type="caution">
    <text evidence="4">The sequence shown here is derived from an EMBL/GenBank/DDBJ whole genome shotgun (WGS) entry which is preliminary data.</text>
</comment>
<feature type="region of interest" description="Disordered" evidence="3">
    <location>
        <begin position="440"/>
        <end position="525"/>
    </location>
</feature>
<sequence>MDIVERLYKNFEILSSAKDKAKEHEKEYLEILEAVKGNANEKRLASQFIARFFKHFPNLADQTIDSILDLCEDEDTSIRKQAIKDLPQLCRENRTFLPKIADVLAQLLQSDDTTEIKEVHSSLTVLFKIDAKGTLYGLFSQIQSDEAEDNVIRERTIKYLAAKVKTFDKEVMNKEAEEILWTEVKKSLKDVSGEEFVQFLDILSGTQTGRTVSGHQQVLQLVQEQLDPADQLDLTDSESADKLLLCIRQAIRYVSRQTRPTQLVGYLVDAVVPRLEQLSADAQLELLKPLAEMSQYCGELEETAARCDKLYAALTDRMPLPPPVTEENGAVGDPPSLEFSHIECLMFTLHQLARRVPSWLTDDADRLKEFRLRLQYLARGTQAYIKSLREALKDADLKSEENKLRAVALKTTSNINTMIKDLFHTPPSYKSTVSLSWKPQAGSATAQQHQKVTAESPTAKPGDKRRVPITFGGQDSANKNKDGRRMYQPPSGKYSERAGGYREQGGGQRGGQRGGRGRFRGGNRY</sequence>
<reference evidence="4 5" key="1">
    <citation type="submission" date="2019-07" db="EMBL/GenBank/DDBJ databases">
        <title>Draft genome assembly of a fouling barnacle, Amphibalanus amphitrite (Darwin, 1854): The first reference genome for Thecostraca.</title>
        <authorList>
            <person name="Kim W."/>
        </authorList>
    </citation>
    <scope>NUCLEOTIDE SEQUENCE [LARGE SCALE GENOMIC DNA]</scope>
    <source>
        <strain evidence="4">SNU_AA5</strain>
        <tissue evidence="4">Soma without cirri and trophi</tissue>
    </source>
</reference>
<dbReference type="InterPro" id="IPR008383">
    <property type="entry name" value="API5"/>
</dbReference>
<comment type="similarity">
    <text evidence="1">Belongs to the API5 family.</text>
</comment>
<protein>
    <submittedName>
        <fullName evidence="4">Apoptosis inhibitor 5</fullName>
    </submittedName>
</protein>
<feature type="compositionally biased region" description="Polar residues" evidence="3">
    <location>
        <begin position="440"/>
        <end position="456"/>
    </location>
</feature>
<dbReference type="PANTHER" id="PTHR12758:SF19">
    <property type="entry name" value="APOPTOSIS INHIBITOR 5"/>
    <property type="match status" value="1"/>
</dbReference>
<evidence type="ECO:0000256" key="3">
    <source>
        <dbReference type="SAM" id="MobiDB-lite"/>
    </source>
</evidence>
<dbReference type="InterPro" id="IPR011989">
    <property type="entry name" value="ARM-like"/>
</dbReference>
<keyword evidence="5" id="KW-1185">Reference proteome</keyword>
<name>A0A6A4WYW2_AMPAM</name>
<dbReference type="GO" id="GO:0003723">
    <property type="term" value="F:RNA binding"/>
    <property type="evidence" value="ECO:0007669"/>
    <property type="project" value="TreeGrafter"/>
</dbReference>
<organism evidence="4 5">
    <name type="scientific">Amphibalanus amphitrite</name>
    <name type="common">Striped barnacle</name>
    <name type="synonym">Balanus amphitrite</name>
    <dbReference type="NCBI Taxonomy" id="1232801"/>
    <lineage>
        <taxon>Eukaryota</taxon>
        <taxon>Metazoa</taxon>
        <taxon>Ecdysozoa</taxon>
        <taxon>Arthropoda</taxon>
        <taxon>Crustacea</taxon>
        <taxon>Multicrustacea</taxon>
        <taxon>Cirripedia</taxon>
        <taxon>Thoracica</taxon>
        <taxon>Thoracicalcarea</taxon>
        <taxon>Balanomorpha</taxon>
        <taxon>Balanoidea</taxon>
        <taxon>Balanidae</taxon>
        <taxon>Amphibalaninae</taxon>
        <taxon>Amphibalanus</taxon>
    </lineage>
</organism>
<dbReference type="GO" id="GO:0006915">
    <property type="term" value="P:apoptotic process"/>
    <property type="evidence" value="ECO:0007669"/>
    <property type="project" value="UniProtKB-KW"/>
</dbReference>
<accession>A0A6A4WYW2</accession>
<dbReference type="AlphaFoldDB" id="A0A6A4WYW2"/>
<dbReference type="Proteomes" id="UP000440578">
    <property type="component" value="Unassembled WGS sequence"/>
</dbReference>
<gene>
    <name evidence="4" type="primary">API5_1</name>
    <name evidence="4" type="ORF">FJT64_016568</name>
</gene>
<dbReference type="Pfam" id="PF05918">
    <property type="entry name" value="API5"/>
    <property type="match status" value="1"/>
</dbReference>